<dbReference type="Proteomes" id="UP000275076">
    <property type="component" value="Unassembled WGS sequence"/>
</dbReference>
<accession>A0A3R9QN41</accession>
<keyword evidence="2" id="KW-1185">Reference proteome</keyword>
<organism evidence="1 2">
    <name type="scientific">Salibacterium salarium</name>
    <dbReference type="NCBI Taxonomy" id="284579"/>
    <lineage>
        <taxon>Bacteria</taxon>
        <taxon>Bacillati</taxon>
        <taxon>Bacillota</taxon>
        <taxon>Bacilli</taxon>
        <taxon>Bacillales</taxon>
        <taxon>Bacillaceae</taxon>
    </lineage>
</organism>
<dbReference type="OrthoDB" id="2959394at2"/>
<dbReference type="EMBL" id="RBVX01000003">
    <property type="protein sequence ID" value="RSL34524.1"/>
    <property type="molecule type" value="Genomic_DNA"/>
</dbReference>
<evidence type="ECO:0000313" key="1">
    <source>
        <dbReference type="EMBL" id="RSL34524.1"/>
    </source>
</evidence>
<gene>
    <name evidence="1" type="ORF">D7Z54_05095</name>
</gene>
<reference evidence="1 2" key="1">
    <citation type="submission" date="2018-10" db="EMBL/GenBank/DDBJ databases">
        <title>Draft genome sequence of Bacillus salarius IM0101, isolated from a hypersaline soil in Inner Mongolia, China.</title>
        <authorList>
            <person name="Yamprayoonswat W."/>
            <person name="Boonvisut S."/>
            <person name="Jumpathong W."/>
            <person name="Sittihan S."/>
            <person name="Ruangsuj P."/>
            <person name="Wanthongcharoen S."/>
            <person name="Thongpramul N."/>
            <person name="Pimmason S."/>
            <person name="Yu B."/>
            <person name="Yasawong M."/>
        </authorList>
    </citation>
    <scope>NUCLEOTIDE SEQUENCE [LARGE SCALE GENOMIC DNA]</scope>
    <source>
        <strain evidence="1 2">IM0101</strain>
    </source>
</reference>
<protein>
    <submittedName>
        <fullName evidence="1">Uncharacterized protein</fullName>
    </submittedName>
</protein>
<proteinExistence type="predicted"/>
<sequence length="267" mass="31542">MKIRLEWLLLFIFLCSVFMTEQIYASPLQKESPSYRYVEPEEIFITTESLVDILHITDEDEYIIEWTGISETSDETDTQQSITFLFDDGYLKDLSSGWSEESSHVSITKQTLSEDSSRYNAISFHFMTKTPVFSYDWSESMLYVFDTPMTELHSFKKPKSKEEEKSQQVLDTIIKQQQNHIRRIIKDKASLESGVMLFPLYDMTAWKSLKNSSEFPHTHVEEIWSDIYQQLMEERKELQADNKKGMPFISWNKNSRQLSLYIHYGHV</sequence>
<dbReference type="AlphaFoldDB" id="A0A3R9QN41"/>
<dbReference type="RefSeq" id="WP_125554756.1">
    <property type="nucleotide sequence ID" value="NZ_RBVX01000003.1"/>
</dbReference>
<comment type="caution">
    <text evidence="1">The sequence shown here is derived from an EMBL/GenBank/DDBJ whole genome shotgun (WGS) entry which is preliminary data.</text>
</comment>
<evidence type="ECO:0000313" key="2">
    <source>
        <dbReference type="Proteomes" id="UP000275076"/>
    </source>
</evidence>
<name>A0A3R9QN41_9BACI</name>